<gene>
    <name evidence="3" type="ORF">SAMN05444420_10464</name>
</gene>
<dbReference type="InterPro" id="IPR041700">
    <property type="entry name" value="OMP_b-brl_3"/>
</dbReference>
<keyword evidence="3" id="KW-0675">Receptor</keyword>
<evidence type="ECO:0000313" key="3">
    <source>
        <dbReference type="EMBL" id="SDW79010.1"/>
    </source>
</evidence>
<feature type="signal peptide" evidence="1">
    <location>
        <begin position="1"/>
        <end position="17"/>
    </location>
</feature>
<keyword evidence="4" id="KW-1185">Reference proteome</keyword>
<comment type="caution">
    <text evidence="3">The sequence shown here is derived from an EMBL/GenBank/DDBJ whole genome shotgun (WGS) entry which is preliminary data.</text>
</comment>
<feature type="domain" description="Outer membrane protein beta-barrel" evidence="2">
    <location>
        <begin position="377"/>
        <end position="752"/>
    </location>
</feature>
<dbReference type="AlphaFoldDB" id="A0A1H2WEI6"/>
<keyword evidence="1" id="KW-0732">Signal</keyword>
<name>A0A1H2WEI6_9FLAO</name>
<accession>A0A1H2WEI6</accession>
<evidence type="ECO:0000313" key="4">
    <source>
        <dbReference type="Proteomes" id="UP000182771"/>
    </source>
</evidence>
<dbReference type="SUPFAM" id="SSF56935">
    <property type="entry name" value="Porins"/>
    <property type="match status" value="1"/>
</dbReference>
<dbReference type="GeneID" id="85017414"/>
<sequence length="774" mass="88277">MKNIILLLFLVVSATTAAQTTFRGTLVNPDQKPVSDANIILMSLPDSTLVKGVISNGHGSFELPNPANSKKVLIKITHLEYQEKVLSPTSSNLGTIVLIPTSNELDAVVVTARRRPILEQKGTRISTNVAQSTLQKLPTTDMLLNFLPGVSTSYTGGGFEVFGKGNPIFYINNRRVRNLDEVYQLSPKDIERIEMETQPGAAFDNTVGAVIYIILKKKPGDGLSGAAENTFYFFKKGIMDETWLSLNYRKGKTDWFTSISNDNHFNQEDYNVAQDLQVFTQNNQWRVLNDETRQNQHKNIKTKIGFAHEFSEEHSLGMSIRGSIIPFSGHNFSTQETTTYKNQLLTAQGRNEYDQFEQDKKLSVNAYYEGKLTDVLKMQTDVDYIGLRSDNTSDIVEHNLLNTTSRNVHTHSDVISNWWGLKTTFFQQLGKGTLGYGVEVSNLHRTENYQDNVLSAFNAKNNETRSDAFLSFSYPIKKVNLKLGTRYEYADFDYYENEQKSEAKSKTYRDWLPNVSVAFPWEKTQITFSYARKIKHPTFHDLSDYNSYVSSFLYNRGNPYITPQLTDEWNTLATYGPVSASVTYSLIHKGIYADYQLSSINSDAVEEILRNYDDFSLLKCALNAQKQIGKWMPKLTLTYEKPFADKVFYKSEGLFSVEWMNQITPSENWLFLVMLLYKSKGSMQEAYYIYKPVSGVFVGVARAFFHQSLSVYAVASDFYNGLNRHARIQNSYISNSTAYSYSNFSFKIGISYNFNTTRSKYKGKEISEEENNRM</sequence>
<dbReference type="SUPFAM" id="SSF49464">
    <property type="entry name" value="Carboxypeptidase regulatory domain-like"/>
    <property type="match status" value="1"/>
</dbReference>
<evidence type="ECO:0000259" key="2">
    <source>
        <dbReference type="Pfam" id="PF14905"/>
    </source>
</evidence>
<organism evidence="3 4">
    <name type="scientific">Capnocytophaga granulosa</name>
    <dbReference type="NCBI Taxonomy" id="45242"/>
    <lineage>
        <taxon>Bacteria</taxon>
        <taxon>Pseudomonadati</taxon>
        <taxon>Bacteroidota</taxon>
        <taxon>Flavobacteriia</taxon>
        <taxon>Flavobacteriales</taxon>
        <taxon>Flavobacteriaceae</taxon>
        <taxon>Capnocytophaga</taxon>
    </lineage>
</organism>
<dbReference type="EMBL" id="FNND01000004">
    <property type="protein sequence ID" value="SDW79010.1"/>
    <property type="molecule type" value="Genomic_DNA"/>
</dbReference>
<evidence type="ECO:0000256" key="1">
    <source>
        <dbReference type="SAM" id="SignalP"/>
    </source>
</evidence>
<feature type="chain" id="PRO_5028965006" evidence="1">
    <location>
        <begin position="18"/>
        <end position="774"/>
    </location>
</feature>
<dbReference type="RefSeq" id="WP_016420705.1">
    <property type="nucleotide sequence ID" value="NZ_FNND01000004.1"/>
</dbReference>
<dbReference type="InterPro" id="IPR008969">
    <property type="entry name" value="CarboxyPept-like_regulatory"/>
</dbReference>
<dbReference type="InterPro" id="IPR037066">
    <property type="entry name" value="Plug_dom_sf"/>
</dbReference>
<dbReference type="Gene3D" id="2.170.130.10">
    <property type="entry name" value="TonB-dependent receptor, plug domain"/>
    <property type="match status" value="1"/>
</dbReference>
<dbReference type="Proteomes" id="UP000182771">
    <property type="component" value="Unassembled WGS sequence"/>
</dbReference>
<proteinExistence type="predicted"/>
<dbReference type="OrthoDB" id="8764943at2"/>
<reference evidence="3 4" key="1">
    <citation type="submission" date="2016-10" db="EMBL/GenBank/DDBJ databases">
        <authorList>
            <person name="Varghese N."/>
            <person name="Submissions S."/>
        </authorList>
    </citation>
    <scope>NUCLEOTIDE SEQUENCE [LARGE SCALE GENOMIC DNA]</scope>
    <source>
        <strain evidence="3 4">DSM 11449</strain>
    </source>
</reference>
<protein>
    <submittedName>
        <fullName evidence="3">Outer membrane receptor proteins, mostly Fe transport</fullName>
    </submittedName>
</protein>
<dbReference type="Pfam" id="PF14905">
    <property type="entry name" value="OMP_b-brl_3"/>
    <property type="match status" value="1"/>
</dbReference>